<feature type="transmembrane region" description="Helical" evidence="2">
    <location>
        <begin position="235"/>
        <end position="258"/>
    </location>
</feature>
<feature type="region of interest" description="Disordered" evidence="1">
    <location>
        <begin position="1"/>
        <end position="27"/>
    </location>
</feature>
<dbReference type="RefSeq" id="WP_194412548.1">
    <property type="nucleotide sequence ID" value="NZ_BAABKZ010000001.1"/>
</dbReference>
<dbReference type="InterPro" id="IPR049082">
    <property type="entry name" value="T7SS_signal"/>
</dbReference>
<reference evidence="5" key="1">
    <citation type="journal article" date="2019" name="Int. J. Syst. Evol. Microbiol.">
        <title>The Global Catalogue of Microorganisms (GCM) 10K type strain sequencing project: providing services to taxonomists for standard genome sequencing and annotation.</title>
        <authorList>
            <consortium name="The Broad Institute Genomics Platform"/>
            <consortium name="The Broad Institute Genome Sequencing Center for Infectious Disease"/>
            <person name="Wu L."/>
            <person name="Ma J."/>
        </authorList>
    </citation>
    <scope>NUCLEOTIDE SEQUENCE [LARGE SCALE GENOMIC DNA]</scope>
    <source>
        <strain evidence="5">JCM 18959</strain>
    </source>
</reference>
<protein>
    <recommendedName>
        <fullName evidence="3">Putative T7SS secretion signal domain-containing protein</fullName>
    </recommendedName>
</protein>
<keyword evidence="2" id="KW-0472">Membrane</keyword>
<gene>
    <name evidence="4" type="ORF">GCM10025760_06900</name>
</gene>
<evidence type="ECO:0000313" key="5">
    <source>
        <dbReference type="Proteomes" id="UP001501407"/>
    </source>
</evidence>
<dbReference type="Proteomes" id="UP001501407">
    <property type="component" value="Unassembled WGS sequence"/>
</dbReference>
<dbReference type="Pfam" id="PF21725">
    <property type="entry name" value="T7SS_signal"/>
    <property type="match status" value="1"/>
</dbReference>
<proteinExistence type="predicted"/>
<feature type="transmembrane region" description="Helical" evidence="2">
    <location>
        <begin position="204"/>
        <end position="229"/>
    </location>
</feature>
<evidence type="ECO:0000256" key="1">
    <source>
        <dbReference type="SAM" id="MobiDB-lite"/>
    </source>
</evidence>
<organism evidence="4 5">
    <name type="scientific">Microbacterium yannicii</name>
    <dbReference type="NCBI Taxonomy" id="671622"/>
    <lineage>
        <taxon>Bacteria</taxon>
        <taxon>Bacillati</taxon>
        <taxon>Actinomycetota</taxon>
        <taxon>Actinomycetes</taxon>
        <taxon>Micrococcales</taxon>
        <taxon>Microbacteriaceae</taxon>
        <taxon>Microbacterium</taxon>
    </lineage>
</organism>
<name>A0ABP9LW49_9MICO</name>
<sequence>MSRPFDWTPLDRGSDPIPGEPDRVRDGGRDYVDVAGAIGRAVRALRTMELDGDRSDATDELITNAGDVADDIERAQERYRETGLALLAYAPRLASAQQTSLRALTMAESAREAAEEAQQSRQHYLDLAADSESADGASDYRDRARGYEEAGDDAAGALRSARALLEDAIDERDGAAQDAIDRIRDVIDGDGLNDSWWDDWGADLLAAITDIAGWVATIAGVLALCVSWIPVIGQALAGVLLIVAGVAAVINAIGNVILAASGERSWTEAVISIAAAALSVVGLGAVARSLGKVASVARINSVARLQPLRQGETMMLVPLRNANRYSVASLRESEALWRSPVTELAADTPLYRLYSGSNQLGSSFGSVPPTTLRFPHNSLGLPAANTMERMATFQIDDIGQLALQRHALPYEGTLGGAAEYVFPRASGVSVVNDVPFVIP</sequence>
<evidence type="ECO:0000313" key="4">
    <source>
        <dbReference type="EMBL" id="GAA5086672.1"/>
    </source>
</evidence>
<keyword evidence="2" id="KW-0812">Transmembrane</keyword>
<evidence type="ECO:0000256" key="2">
    <source>
        <dbReference type="SAM" id="Phobius"/>
    </source>
</evidence>
<keyword evidence="2" id="KW-1133">Transmembrane helix</keyword>
<evidence type="ECO:0000259" key="3">
    <source>
        <dbReference type="Pfam" id="PF21725"/>
    </source>
</evidence>
<feature type="domain" description="Putative T7SS secretion signal" evidence="3">
    <location>
        <begin position="17"/>
        <end position="185"/>
    </location>
</feature>
<comment type="caution">
    <text evidence="4">The sequence shown here is derived from an EMBL/GenBank/DDBJ whole genome shotgun (WGS) entry which is preliminary data.</text>
</comment>
<feature type="transmembrane region" description="Helical" evidence="2">
    <location>
        <begin position="270"/>
        <end position="291"/>
    </location>
</feature>
<accession>A0ABP9LW49</accession>
<keyword evidence="5" id="KW-1185">Reference proteome</keyword>
<dbReference type="EMBL" id="BAABKZ010000001">
    <property type="protein sequence ID" value="GAA5086672.1"/>
    <property type="molecule type" value="Genomic_DNA"/>
</dbReference>